<name>A0A915J044_ROMCU</name>
<keyword evidence="2" id="KW-1185">Reference proteome</keyword>
<feature type="compositionally biased region" description="Polar residues" evidence="1">
    <location>
        <begin position="50"/>
        <end position="62"/>
    </location>
</feature>
<reference evidence="3" key="1">
    <citation type="submission" date="2022-11" db="UniProtKB">
        <authorList>
            <consortium name="WormBaseParasite"/>
        </authorList>
    </citation>
    <scope>IDENTIFICATION</scope>
</reference>
<feature type="compositionally biased region" description="Polar residues" evidence="1">
    <location>
        <begin position="1"/>
        <end position="18"/>
    </location>
</feature>
<evidence type="ECO:0000313" key="2">
    <source>
        <dbReference type="Proteomes" id="UP000887565"/>
    </source>
</evidence>
<dbReference type="Proteomes" id="UP000887565">
    <property type="component" value="Unplaced"/>
</dbReference>
<evidence type="ECO:0000313" key="3">
    <source>
        <dbReference type="WBParaSite" id="nRc.2.0.1.t19750-RA"/>
    </source>
</evidence>
<evidence type="ECO:0000256" key="1">
    <source>
        <dbReference type="SAM" id="MobiDB-lite"/>
    </source>
</evidence>
<organism evidence="2 3">
    <name type="scientific">Romanomermis culicivorax</name>
    <name type="common">Nematode worm</name>
    <dbReference type="NCBI Taxonomy" id="13658"/>
    <lineage>
        <taxon>Eukaryota</taxon>
        <taxon>Metazoa</taxon>
        <taxon>Ecdysozoa</taxon>
        <taxon>Nematoda</taxon>
        <taxon>Enoplea</taxon>
        <taxon>Dorylaimia</taxon>
        <taxon>Mermithida</taxon>
        <taxon>Mermithoidea</taxon>
        <taxon>Mermithidae</taxon>
        <taxon>Romanomermis</taxon>
    </lineage>
</organism>
<feature type="region of interest" description="Disordered" evidence="1">
    <location>
        <begin position="1"/>
        <end position="71"/>
    </location>
</feature>
<dbReference type="WBParaSite" id="nRc.2.0.1.t19750-RA">
    <property type="protein sequence ID" value="nRc.2.0.1.t19750-RA"/>
    <property type="gene ID" value="nRc.2.0.1.g19750"/>
</dbReference>
<accession>A0A915J044</accession>
<proteinExistence type="predicted"/>
<sequence>MNQPKNQTTNESRNQPIANKSRHSLQSKEYRSQESEDYQYFKRPFPNDAAYNTSSNNGTQRTYLEGRVLKP</sequence>
<dbReference type="AlphaFoldDB" id="A0A915J044"/>
<protein>
    <submittedName>
        <fullName evidence="3">Uncharacterized protein</fullName>
    </submittedName>
</protein>